<comment type="catalytic activity">
    <reaction evidence="4 5">
        <text>an acyl phosphate + H2O = a carboxylate + phosphate + H(+)</text>
        <dbReference type="Rhea" id="RHEA:14965"/>
        <dbReference type="ChEBI" id="CHEBI:15377"/>
        <dbReference type="ChEBI" id="CHEBI:15378"/>
        <dbReference type="ChEBI" id="CHEBI:29067"/>
        <dbReference type="ChEBI" id="CHEBI:43474"/>
        <dbReference type="ChEBI" id="CHEBI:59918"/>
        <dbReference type="EC" id="3.6.1.7"/>
    </reaction>
</comment>
<evidence type="ECO:0000256" key="2">
    <source>
        <dbReference type="ARBA" id="ARBA00012150"/>
    </source>
</evidence>
<dbReference type="PANTHER" id="PTHR47268:SF4">
    <property type="entry name" value="ACYLPHOSPHATASE"/>
    <property type="match status" value="1"/>
</dbReference>
<dbReference type="Proteomes" id="UP000460751">
    <property type="component" value="Unassembled WGS sequence"/>
</dbReference>
<dbReference type="Pfam" id="PF00708">
    <property type="entry name" value="Acylphosphatase"/>
    <property type="match status" value="1"/>
</dbReference>
<evidence type="ECO:0000256" key="1">
    <source>
        <dbReference type="ARBA" id="ARBA00005614"/>
    </source>
</evidence>
<dbReference type="SUPFAM" id="SSF54975">
    <property type="entry name" value="Acylphosphatase/BLUF domain-like"/>
    <property type="match status" value="1"/>
</dbReference>
<dbReference type="OrthoDB" id="5295388at2"/>
<gene>
    <name evidence="8" type="ORF">GLW01_05780</name>
</gene>
<dbReference type="InterPro" id="IPR001792">
    <property type="entry name" value="Acylphosphatase-like_dom"/>
</dbReference>
<organism evidence="8 9">
    <name type="scientific">Vreelandella halophila</name>
    <dbReference type="NCBI Taxonomy" id="86177"/>
    <lineage>
        <taxon>Bacteria</taxon>
        <taxon>Pseudomonadati</taxon>
        <taxon>Pseudomonadota</taxon>
        <taxon>Gammaproteobacteria</taxon>
        <taxon>Oceanospirillales</taxon>
        <taxon>Halomonadaceae</taxon>
        <taxon>Vreelandella</taxon>
    </lineage>
</organism>
<dbReference type="InterPro" id="IPR020456">
    <property type="entry name" value="Acylphosphatase"/>
</dbReference>
<evidence type="ECO:0000256" key="5">
    <source>
        <dbReference type="PROSITE-ProRule" id="PRU00520"/>
    </source>
</evidence>
<dbReference type="EC" id="3.6.1.7" evidence="2 5"/>
<evidence type="ECO:0000313" key="9">
    <source>
        <dbReference type="Proteomes" id="UP000460751"/>
    </source>
</evidence>
<dbReference type="Gene3D" id="3.30.70.100">
    <property type="match status" value="1"/>
</dbReference>
<protein>
    <recommendedName>
        <fullName evidence="3 5">acylphosphatase</fullName>
        <ecNumber evidence="2 5">3.6.1.7</ecNumber>
    </recommendedName>
</protein>
<comment type="similarity">
    <text evidence="1 6">Belongs to the acylphosphatase family.</text>
</comment>
<dbReference type="InterPro" id="IPR017968">
    <property type="entry name" value="Acylphosphatase_CS"/>
</dbReference>
<feature type="domain" description="Acylphosphatase-like" evidence="7">
    <location>
        <begin position="64"/>
        <end position="149"/>
    </location>
</feature>
<feature type="active site" evidence="5">
    <location>
        <position position="97"/>
    </location>
</feature>
<evidence type="ECO:0000256" key="6">
    <source>
        <dbReference type="RuleBase" id="RU004168"/>
    </source>
</evidence>
<accession>A0A9X4YC17</accession>
<keyword evidence="9" id="KW-1185">Reference proteome</keyword>
<feature type="active site" evidence="5">
    <location>
        <position position="79"/>
    </location>
</feature>
<keyword evidence="5" id="KW-0378">Hydrolase</keyword>
<evidence type="ECO:0000256" key="3">
    <source>
        <dbReference type="ARBA" id="ARBA00015991"/>
    </source>
</evidence>
<reference evidence="8 9" key="1">
    <citation type="submission" date="2019-11" db="EMBL/GenBank/DDBJ databases">
        <title>Genome sequences of 17 halophilic strains isolated from different environments.</title>
        <authorList>
            <person name="Furrow R.E."/>
        </authorList>
    </citation>
    <scope>NUCLEOTIDE SEQUENCE [LARGE SCALE GENOMIC DNA]</scope>
    <source>
        <strain evidence="8 9">22507_15_FS</strain>
    </source>
</reference>
<proteinExistence type="inferred from homology"/>
<dbReference type="PANTHER" id="PTHR47268">
    <property type="entry name" value="ACYLPHOSPHATASE"/>
    <property type="match status" value="1"/>
</dbReference>
<evidence type="ECO:0000256" key="4">
    <source>
        <dbReference type="ARBA" id="ARBA00047645"/>
    </source>
</evidence>
<dbReference type="EMBL" id="WMEX01000003">
    <property type="protein sequence ID" value="MYL26303.1"/>
    <property type="molecule type" value="Genomic_DNA"/>
</dbReference>
<dbReference type="PROSITE" id="PS51160">
    <property type="entry name" value="ACYLPHOSPHATASE_3"/>
    <property type="match status" value="1"/>
</dbReference>
<comment type="caution">
    <text evidence="8">The sequence shown here is derived from an EMBL/GenBank/DDBJ whole genome shotgun (WGS) entry which is preliminary data.</text>
</comment>
<evidence type="ECO:0000313" key="8">
    <source>
        <dbReference type="EMBL" id="MYL26303.1"/>
    </source>
</evidence>
<dbReference type="PROSITE" id="PS00151">
    <property type="entry name" value="ACYLPHOSPHATASE_2"/>
    <property type="match status" value="1"/>
</dbReference>
<dbReference type="AlphaFoldDB" id="A0A9X4YC17"/>
<name>A0A9X4YC17_9GAMM</name>
<dbReference type="InterPro" id="IPR036046">
    <property type="entry name" value="Acylphosphatase-like_dom_sf"/>
</dbReference>
<sequence>MRSFLIDTDQNTPENEAARKVIVAVHDHFCEKAGIEPWAFQLPAGKSTPATEDGFDSSDAPSRAIQLLFSGRVQGVGFRQWVRHELHRHALNGWVRNLGDGRVEAVIAGPEDALEHFLGQAMGPEAAELKSREVRDWYGRHPERVQIREAAEVPAESDEPS</sequence>
<evidence type="ECO:0000259" key="7">
    <source>
        <dbReference type="PROSITE" id="PS51160"/>
    </source>
</evidence>
<dbReference type="GO" id="GO:0003998">
    <property type="term" value="F:acylphosphatase activity"/>
    <property type="evidence" value="ECO:0007669"/>
    <property type="project" value="UniProtKB-EC"/>
</dbReference>
<dbReference type="PRINTS" id="PR00112">
    <property type="entry name" value="ACYLPHPHTASE"/>
</dbReference>